<dbReference type="InterPro" id="IPR008927">
    <property type="entry name" value="6-PGluconate_DH-like_C_sf"/>
</dbReference>
<sequence length="348" mass="38864">MATNNQIDVLVYGLGAIGSFYAFILSRSPRVRLSVIARSNYEPVKAHGIVMNSENHGQHVVRPFRGKSRQSRLPEESLRLEHMVSPIAVFRSAAEANMKFDYIICTHKAIAQDAVPAQLAPVADEETTTFVIIQNGVGNEDPFRARFPKTTIISCVTWTGGVQPEPGRFAQIKSEDMQVGLFPNEAADHLVEKRRLDEFASLLTQGKTVFQVVPNIQVQRWEKVVWNAAWNSLTTLTLLDTHSWLDSSADATPLTRRLMKEVIDVAKKCNVPIEYELIDRLIAKIRALPPIGSSMQNDYKAGKPMEVDIILGTPFKKGREMGVPTPTLETIYLILAGVNLRLMKESQL</sequence>
<keyword evidence="5" id="KW-0472">Membrane</keyword>
<dbReference type="Pfam" id="PF08546">
    <property type="entry name" value="ApbA_C"/>
    <property type="match status" value="1"/>
</dbReference>
<dbReference type="Proteomes" id="UP000237481">
    <property type="component" value="Unassembled WGS sequence"/>
</dbReference>
<feature type="transmembrane region" description="Helical" evidence="5">
    <location>
        <begin position="6"/>
        <end position="24"/>
    </location>
</feature>
<dbReference type="SUPFAM" id="SSF48179">
    <property type="entry name" value="6-phosphogluconate dehydrogenase C-terminal domain-like"/>
    <property type="match status" value="1"/>
</dbReference>
<dbReference type="AlphaFoldDB" id="A0A2S4KM22"/>
<dbReference type="InterPro" id="IPR003710">
    <property type="entry name" value="ApbA"/>
</dbReference>
<dbReference type="FunFam" id="1.10.1040.10:FF:000017">
    <property type="entry name" value="2-dehydropantoate 2-reductase"/>
    <property type="match status" value="1"/>
</dbReference>
<reference evidence="8 9" key="1">
    <citation type="submission" date="2018-01" db="EMBL/GenBank/DDBJ databases">
        <title>Harnessing the power of phylogenomics to disentangle the directionality and signatures of interkingdom host jumping in the parasitic fungal genus Tolypocladium.</title>
        <authorList>
            <person name="Quandt C.A."/>
            <person name="Patterson W."/>
            <person name="Spatafora J.W."/>
        </authorList>
    </citation>
    <scope>NUCLEOTIDE SEQUENCE [LARGE SCALE GENOMIC DNA]</scope>
    <source>
        <strain evidence="8 9">NRBC 100945</strain>
    </source>
</reference>
<name>A0A2S4KM22_9HYPO</name>
<dbReference type="GO" id="GO:0005737">
    <property type="term" value="C:cytoplasm"/>
    <property type="evidence" value="ECO:0007669"/>
    <property type="project" value="TreeGrafter"/>
</dbReference>
<dbReference type="EC" id="1.1.1.169" evidence="4"/>
<dbReference type="OrthoDB" id="3609at2759"/>
<keyword evidence="5" id="KW-1133">Transmembrane helix</keyword>
<proteinExistence type="inferred from homology"/>
<evidence type="ECO:0000256" key="5">
    <source>
        <dbReference type="SAM" id="Phobius"/>
    </source>
</evidence>
<dbReference type="STRING" id="94208.A0A2S4KM22"/>
<organism evidence="8 9">
    <name type="scientific">Tolypocladium paradoxum</name>
    <dbReference type="NCBI Taxonomy" id="94208"/>
    <lineage>
        <taxon>Eukaryota</taxon>
        <taxon>Fungi</taxon>
        <taxon>Dikarya</taxon>
        <taxon>Ascomycota</taxon>
        <taxon>Pezizomycotina</taxon>
        <taxon>Sordariomycetes</taxon>
        <taxon>Hypocreomycetidae</taxon>
        <taxon>Hypocreales</taxon>
        <taxon>Ophiocordycipitaceae</taxon>
        <taxon>Tolypocladium</taxon>
    </lineage>
</organism>
<evidence type="ECO:0000259" key="7">
    <source>
        <dbReference type="Pfam" id="PF08546"/>
    </source>
</evidence>
<gene>
    <name evidence="8" type="ORF">TPAR_08635</name>
</gene>
<evidence type="ECO:0000313" key="9">
    <source>
        <dbReference type="Proteomes" id="UP000237481"/>
    </source>
</evidence>
<keyword evidence="3 4" id="KW-0560">Oxidoreductase</keyword>
<dbReference type="InterPro" id="IPR051402">
    <property type="entry name" value="KPR-Related"/>
</dbReference>
<evidence type="ECO:0000256" key="1">
    <source>
        <dbReference type="ARBA" id="ARBA00007870"/>
    </source>
</evidence>
<comment type="caution">
    <text evidence="8">The sequence shown here is derived from an EMBL/GenBank/DDBJ whole genome shotgun (WGS) entry which is preliminary data.</text>
</comment>
<dbReference type="InterPro" id="IPR013332">
    <property type="entry name" value="KPR_N"/>
</dbReference>
<keyword evidence="5" id="KW-0812">Transmembrane</keyword>
<dbReference type="InterPro" id="IPR013328">
    <property type="entry name" value="6PGD_dom2"/>
</dbReference>
<evidence type="ECO:0000259" key="6">
    <source>
        <dbReference type="Pfam" id="PF02558"/>
    </source>
</evidence>
<dbReference type="Gene3D" id="3.40.50.720">
    <property type="entry name" value="NAD(P)-binding Rossmann-like Domain"/>
    <property type="match status" value="1"/>
</dbReference>
<dbReference type="NCBIfam" id="TIGR00745">
    <property type="entry name" value="apbA_panE"/>
    <property type="match status" value="1"/>
</dbReference>
<comment type="catalytic activity">
    <reaction evidence="4">
        <text>(R)-pantoate + NADP(+) = 2-dehydropantoate + NADPH + H(+)</text>
        <dbReference type="Rhea" id="RHEA:16233"/>
        <dbReference type="ChEBI" id="CHEBI:11561"/>
        <dbReference type="ChEBI" id="CHEBI:15378"/>
        <dbReference type="ChEBI" id="CHEBI:15980"/>
        <dbReference type="ChEBI" id="CHEBI:57783"/>
        <dbReference type="ChEBI" id="CHEBI:58349"/>
        <dbReference type="EC" id="1.1.1.169"/>
    </reaction>
</comment>
<keyword evidence="9" id="KW-1185">Reference proteome</keyword>
<comment type="function">
    <text evidence="4">Catalyzes the NADPH-dependent reduction of ketopantoate into pantoic acid.</text>
</comment>
<dbReference type="Gene3D" id="1.10.1040.10">
    <property type="entry name" value="N-(1-d-carboxylethyl)-l-norvaline Dehydrogenase, domain 2"/>
    <property type="match status" value="1"/>
</dbReference>
<keyword evidence="2 4" id="KW-0521">NADP</keyword>
<evidence type="ECO:0000256" key="4">
    <source>
        <dbReference type="RuleBase" id="RU362068"/>
    </source>
</evidence>
<protein>
    <recommendedName>
        <fullName evidence="4">2-dehydropantoate 2-reductase</fullName>
        <ecNumber evidence="4">1.1.1.169</ecNumber>
    </recommendedName>
    <alternativeName>
        <fullName evidence="4">Ketopantoate reductase</fullName>
    </alternativeName>
</protein>
<dbReference type="Pfam" id="PF02558">
    <property type="entry name" value="ApbA"/>
    <property type="match status" value="1"/>
</dbReference>
<dbReference type="GO" id="GO:0008677">
    <property type="term" value="F:2-dehydropantoate 2-reductase activity"/>
    <property type="evidence" value="ECO:0007669"/>
    <property type="project" value="UniProtKB-EC"/>
</dbReference>
<evidence type="ECO:0000313" key="8">
    <source>
        <dbReference type="EMBL" id="POR31155.1"/>
    </source>
</evidence>
<dbReference type="EMBL" id="PKSG01001086">
    <property type="protein sequence ID" value="POR31155.1"/>
    <property type="molecule type" value="Genomic_DNA"/>
</dbReference>
<comment type="similarity">
    <text evidence="1 4">Belongs to the ketopantoate reductase family.</text>
</comment>
<feature type="domain" description="Ketopantoate reductase N-terminal" evidence="6">
    <location>
        <begin position="9"/>
        <end position="183"/>
    </location>
</feature>
<dbReference type="InterPro" id="IPR013752">
    <property type="entry name" value="KPA_reductase"/>
</dbReference>
<evidence type="ECO:0000256" key="3">
    <source>
        <dbReference type="ARBA" id="ARBA00023002"/>
    </source>
</evidence>
<dbReference type="PANTHER" id="PTHR21708:SF40">
    <property type="entry name" value="REDUCTASE FAMILY PROTEIN, PUTATIVE (AFU_ORTHOLOGUE AFUA_2G14497)-RELATED"/>
    <property type="match status" value="1"/>
</dbReference>
<feature type="domain" description="Ketopantoate reductase C-terminal" evidence="7">
    <location>
        <begin position="215"/>
        <end position="337"/>
    </location>
</feature>
<dbReference type="GO" id="GO:0015940">
    <property type="term" value="P:pantothenate biosynthetic process"/>
    <property type="evidence" value="ECO:0007669"/>
    <property type="project" value="InterPro"/>
</dbReference>
<evidence type="ECO:0000256" key="2">
    <source>
        <dbReference type="ARBA" id="ARBA00022857"/>
    </source>
</evidence>
<accession>A0A2S4KM22</accession>
<dbReference type="PANTHER" id="PTHR21708">
    <property type="entry name" value="PROBABLE 2-DEHYDROPANTOATE 2-REDUCTASE"/>
    <property type="match status" value="1"/>
</dbReference>